<dbReference type="InterPro" id="IPR011467">
    <property type="entry name" value="DUF1573"/>
</dbReference>
<dbReference type="Pfam" id="PF07610">
    <property type="entry name" value="DUF1573"/>
    <property type="match status" value="1"/>
</dbReference>
<evidence type="ECO:0000313" key="1">
    <source>
        <dbReference type="EMBL" id="MFC5193652.1"/>
    </source>
</evidence>
<dbReference type="Proteomes" id="UP001596163">
    <property type="component" value="Unassembled WGS sequence"/>
</dbReference>
<gene>
    <name evidence="1" type="ORF">ACFPIK_17900</name>
</gene>
<evidence type="ECO:0000313" key="2">
    <source>
        <dbReference type="Proteomes" id="UP001596163"/>
    </source>
</evidence>
<name>A0ABW0C0D4_9BACT</name>
<organism evidence="1 2">
    <name type="scientific">Algoriphagus aquatilis</name>
    <dbReference type="NCBI Taxonomy" id="490186"/>
    <lineage>
        <taxon>Bacteria</taxon>
        <taxon>Pseudomonadati</taxon>
        <taxon>Bacteroidota</taxon>
        <taxon>Cytophagia</taxon>
        <taxon>Cytophagales</taxon>
        <taxon>Cyclobacteriaceae</taxon>
        <taxon>Algoriphagus</taxon>
    </lineage>
</organism>
<protein>
    <submittedName>
        <fullName evidence="1">DUF1573 domain-containing protein</fullName>
    </submittedName>
</protein>
<keyword evidence="2" id="KW-1185">Reference proteome</keyword>
<dbReference type="RefSeq" id="WP_377917792.1">
    <property type="nucleotide sequence ID" value="NZ_JBHSKS010000026.1"/>
</dbReference>
<dbReference type="EMBL" id="JBHSKS010000026">
    <property type="protein sequence ID" value="MFC5193652.1"/>
    <property type="molecule type" value="Genomic_DNA"/>
</dbReference>
<accession>A0ABW0C0D4</accession>
<dbReference type="InterPro" id="IPR013783">
    <property type="entry name" value="Ig-like_fold"/>
</dbReference>
<comment type="caution">
    <text evidence="1">The sequence shown here is derived from an EMBL/GenBank/DDBJ whole genome shotgun (WGS) entry which is preliminary data.</text>
</comment>
<dbReference type="Gene3D" id="2.60.40.10">
    <property type="entry name" value="Immunoglobulins"/>
    <property type="match status" value="1"/>
</dbReference>
<sequence length="126" mass="13696">MILLGKYILSILSFVFLVRVNEVSDLIISPKVKVVTANDQNKVGDIIVNFNLENSGSEVIQILSVNPHCSCTDFKLSESVIGTGKIVTLTLTVPWAQLSSLGEVYAVLKTNSKQKFVKVSVKADGK</sequence>
<reference evidence="2" key="1">
    <citation type="journal article" date="2019" name="Int. J. Syst. Evol. Microbiol.">
        <title>The Global Catalogue of Microorganisms (GCM) 10K type strain sequencing project: providing services to taxonomists for standard genome sequencing and annotation.</title>
        <authorList>
            <consortium name="The Broad Institute Genomics Platform"/>
            <consortium name="The Broad Institute Genome Sequencing Center for Infectious Disease"/>
            <person name="Wu L."/>
            <person name="Ma J."/>
        </authorList>
    </citation>
    <scope>NUCLEOTIDE SEQUENCE [LARGE SCALE GENOMIC DNA]</scope>
    <source>
        <strain evidence="2">CGMCC 1.7030</strain>
    </source>
</reference>
<proteinExistence type="predicted"/>